<dbReference type="RefSeq" id="WP_272426841.1">
    <property type="nucleotide sequence ID" value="NZ_JAGTJJ010000052.1"/>
</dbReference>
<dbReference type="PROSITE" id="PS51257">
    <property type="entry name" value="PROKAR_LIPOPROTEIN"/>
    <property type="match status" value="1"/>
</dbReference>
<keyword evidence="4" id="KW-1185">Reference proteome</keyword>
<evidence type="ECO:0000259" key="2">
    <source>
        <dbReference type="Pfam" id="PF00144"/>
    </source>
</evidence>
<feature type="domain" description="Beta-lactamase-related" evidence="2">
    <location>
        <begin position="221"/>
        <end position="551"/>
    </location>
</feature>
<dbReference type="SUPFAM" id="SSF56601">
    <property type="entry name" value="beta-lactamase/transpeptidase-like"/>
    <property type="match status" value="1"/>
</dbReference>
<dbReference type="EMBL" id="JAGTJJ010000052">
    <property type="protein sequence ID" value="MDC3987386.1"/>
    <property type="molecule type" value="Genomic_DNA"/>
</dbReference>
<proteinExistence type="predicted"/>
<dbReference type="Proteomes" id="UP001151081">
    <property type="component" value="Unassembled WGS sequence"/>
</dbReference>
<feature type="compositionally biased region" description="Low complexity" evidence="1">
    <location>
        <begin position="44"/>
        <end position="56"/>
    </location>
</feature>
<comment type="caution">
    <text evidence="3">The sequence shown here is derived from an EMBL/GenBank/DDBJ whole genome shotgun (WGS) entry which is preliminary data.</text>
</comment>
<organism evidence="3 4">
    <name type="scientific">Polyangium jinanense</name>
    <dbReference type="NCBI Taxonomy" id="2829994"/>
    <lineage>
        <taxon>Bacteria</taxon>
        <taxon>Pseudomonadati</taxon>
        <taxon>Myxococcota</taxon>
        <taxon>Polyangia</taxon>
        <taxon>Polyangiales</taxon>
        <taxon>Polyangiaceae</taxon>
        <taxon>Polyangium</taxon>
    </lineage>
</organism>
<name>A0A9X3XFZ3_9BACT</name>
<dbReference type="Pfam" id="PF00144">
    <property type="entry name" value="Beta-lactamase"/>
    <property type="match status" value="1"/>
</dbReference>
<reference evidence="3 4" key="1">
    <citation type="submission" date="2021-04" db="EMBL/GenBank/DDBJ databases">
        <title>Genome analysis of Polyangium sp.</title>
        <authorList>
            <person name="Li Y."/>
            <person name="Wang J."/>
        </authorList>
    </citation>
    <scope>NUCLEOTIDE SEQUENCE [LARGE SCALE GENOMIC DNA]</scope>
    <source>
        <strain evidence="3 4">SDU14</strain>
    </source>
</reference>
<gene>
    <name evidence="3" type="ORF">KEG57_43355</name>
</gene>
<dbReference type="AlphaFoldDB" id="A0A9X3XFZ3"/>
<feature type="region of interest" description="Disordered" evidence="1">
    <location>
        <begin position="44"/>
        <end position="66"/>
    </location>
</feature>
<dbReference type="Gene3D" id="3.40.710.10">
    <property type="entry name" value="DD-peptidase/beta-lactamase superfamily"/>
    <property type="match status" value="1"/>
</dbReference>
<evidence type="ECO:0000256" key="1">
    <source>
        <dbReference type="SAM" id="MobiDB-lite"/>
    </source>
</evidence>
<dbReference type="InterPro" id="IPR050491">
    <property type="entry name" value="AmpC-like"/>
</dbReference>
<sequence>MRSLFVTVLLAAIGCNSPDLSPKAPVAKQPAPVAVQPAAAQPAAAQPAAAQPAAAQRLSADTPSKTAAGHTFIAPAGWSLRENGNARILEAPEGGSWIALVDVQAKDAEAALAEAWTAYRPDAKWPLRSTWPTPNKDGWQEQRTYTYQTSPNELRTVTARTMRHGDQWTVRISDMANSVAGKREAQIALVLDQLLPKGYVRETFAGRKAHKLDAARVAELEAFITRAQQTLSVPGISIGVVQDGQVVFAGGFGVRELGKQALVDADTTYLIASNTKSLTTLMLGKLVDEGKLSWDTPVTTLLPAFKLGDPDTTSKVQVKHLLCACTGLPRHDLEWLLGPAGATPALALTILGRMQPTSKFGEMYQYSNPIAAAAGLVGGHVAFPELELGAAYDKVMATRVFGPLGMTRTTFDFARAMRDNYARPYAFDVDGKIAPVPMAQNYPIRAVRPAGGAWSTVRDLLKYVQMELAKGVLPGGKRYVSEAILAARQAPQVKTGKDSWYGMGLDVDTSSGTPMVFHGGRMRGYRSNMVWLPEHGVGAVILTNADSGNVLMDAFPRKLLEVLFDGRPEADDTVVVSAKASQEWIAASRKLLSIPPDQGEVEKLASRYRNDVLGEIRVTKTGDGATFDFGAWKAPIASRRNPDGTITFVVTAPSWSPELVASAQAGRRTLKIRDAQHEYVFTESD</sequence>
<protein>
    <submittedName>
        <fullName evidence="3">Beta-lactamase family protein</fullName>
    </submittedName>
</protein>
<accession>A0A9X3XFZ3</accession>
<evidence type="ECO:0000313" key="3">
    <source>
        <dbReference type="EMBL" id="MDC3987386.1"/>
    </source>
</evidence>
<dbReference type="PANTHER" id="PTHR46825:SF15">
    <property type="entry name" value="BETA-LACTAMASE-RELATED DOMAIN-CONTAINING PROTEIN"/>
    <property type="match status" value="1"/>
</dbReference>
<dbReference type="PANTHER" id="PTHR46825">
    <property type="entry name" value="D-ALANYL-D-ALANINE-CARBOXYPEPTIDASE/ENDOPEPTIDASE AMPH"/>
    <property type="match status" value="1"/>
</dbReference>
<dbReference type="InterPro" id="IPR012338">
    <property type="entry name" value="Beta-lactam/transpept-like"/>
</dbReference>
<dbReference type="InterPro" id="IPR001466">
    <property type="entry name" value="Beta-lactam-related"/>
</dbReference>
<evidence type="ECO:0000313" key="4">
    <source>
        <dbReference type="Proteomes" id="UP001151081"/>
    </source>
</evidence>